<reference evidence="2 3" key="1">
    <citation type="submission" date="2018-08" db="EMBL/GenBank/DDBJ databases">
        <authorList>
            <person name="Laetsch R D."/>
            <person name="Stevens L."/>
            <person name="Kumar S."/>
            <person name="Blaxter L. M."/>
        </authorList>
    </citation>
    <scope>NUCLEOTIDE SEQUENCE [LARGE SCALE GENOMIC DNA]</scope>
</reference>
<keyword evidence="3" id="KW-1185">Reference proteome</keyword>
<dbReference type="Proteomes" id="UP000277928">
    <property type="component" value="Unassembled WGS sequence"/>
</dbReference>
<gene>
    <name evidence="2" type="ORF">NLS_LOCUS8603</name>
</gene>
<dbReference type="OMA" id="CAAFIYH"/>
<evidence type="ECO:0000256" key="1">
    <source>
        <dbReference type="SAM" id="Phobius"/>
    </source>
</evidence>
<feature type="transmembrane region" description="Helical" evidence="1">
    <location>
        <begin position="7"/>
        <end position="29"/>
    </location>
</feature>
<sequence length="98" mass="10902">MEQIVTACFSAVSLIITLYVSSIWCLQGITDGEFPEDENAQWLPLLKIGEYDCKGDENEWIKPAVIGYLVGQLIGVIFGIALSVAFIHHCVLKNLKFL</sequence>
<evidence type="ECO:0000313" key="3">
    <source>
        <dbReference type="Proteomes" id="UP000277928"/>
    </source>
</evidence>
<dbReference type="OrthoDB" id="5834396at2759"/>
<dbReference type="EMBL" id="UYRX01001123">
    <property type="protein sequence ID" value="VDK88307.1"/>
    <property type="molecule type" value="Genomic_DNA"/>
</dbReference>
<evidence type="ECO:0000313" key="2">
    <source>
        <dbReference type="EMBL" id="VDK88307.1"/>
    </source>
</evidence>
<keyword evidence="1" id="KW-1133">Transmembrane helix</keyword>
<dbReference type="AlphaFoldDB" id="A0A3P6TSC6"/>
<name>A0A3P6TSC6_LITSI</name>
<keyword evidence="1" id="KW-0472">Membrane</keyword>
<organism evidence="2 3">
    <name type="scientific">Litomosoides sigmodontis</name>
    <name type="common">Filarial nematode worm</name>
    <dbReference type="NCBI Taxonomy" id="42156"/>
    <lineage>
        <taxon>Eukaryota</taxon>
        <taxon>Metazoa</taxon>
        <taxon>Ecdysozoa</taxon>
        <taxon>Nematoda</taxon>
        <taxon>Chromadorea</taxon>
        <taxon>Rhabditida</taxon>
        <taxon>Spirurina</taxon>
        <taxon>Spiruromorpha</taxon>
        <taxon>Filarioidea</taxon>
        <taxon>Onchocercidae</taxon>
        <taxon>Litomosoides</taxon>
    </lineage>
</organism>
<accession>A0A3P6TSC6</accession>
<proteinExistence type="predicted"/>
<protein>
    <submittedName>
        <fullName evidence="2">Uncharacterized protein</fullName>
    </submittedName>
</protein>
<keyword evidence="1" id="KW-0812">Transmembrane</keyword>
<feature type="transmembrane region" description="Helical" evidence="1">
    <location>
        <begin position="65"/>
        <end position="87"/>
    </location>
</feature>